<dbReference type="SMART" id="SM00248">
    <property type="entry name" value="ANK"/>
    <property type="match status" value="3"/>
</dbReference>
<dbReference type="PROSITE" id="PS50088">
    <property type="entry name" value="ANK_REPEAT"/>
    <property type="match status" value="2"/>
</dbReference>
<evidence type="ECO:0000256" key="2">
    <source>
        <dbReference type="ARBA" id="ARBA00023043"/>
    </source>
</evidence>
<dbReference type="GO" id="GO:0004857">
    <property type="term" value="F:enzyme inhibitor activity"/>
    <property type="evidence" value="ECO:0007669"/>
    <property type="project" value="TreeGrafter"/>
</dbReference>
<accession>A0A8C8SBY1</accession>
<evidence type="ECO:0000313" key="5">
    <source>
        <dbReference type="Proteomes" id="UP000694393"/>
    </source>
</evidence>
<dbReference type="InterPro" id="IPR002110">
    <property type="entry name" value="Ankyrin_rpt"/>
</dbReference>
<dbReference type="AlphaFoldDB" id="A0A8C8SBY1"/>
<evidence type="ECO:0000256" key="3">
    <source>
        <dbReference type="PROSITE-ProRule" id="PRU00023"/>
    </source>
</evidence>
<name>A0A8C8SBY1_9SAUR</name>
<dbReference type="SUPFAM" id="SSF48403">
    <property type="entry name" value="Ankyrin repeat"/>
    <property type="match status" value="1"/>
</dbReference>
<organism evidence="4 5">
    <name type="scientific">Pelusios castaneus</name>
    <name type="common">West African mud turtle</name>
    <dbReference type="NCBI Taxonomy" id="367368"/>
    <lineage>
        <taxon>Eukaryota</taxon>
        <taxon>Metazoa</taxon>
        <taxon>Chordata</taxon>
        <taxon>Craniata</taxon>
        <taxon>Vertebrata</taxon>
        <taxon>Euteleostomi</taxon>
        <taxon>Archelosauria</taxon>
        <taxon>Testudinata</taxon>
        <taxon>Testudines</taxon>
        <taxon>Pleurodira</taxon>
        <taxon>Pelomedusidae</taxon>
        <taxon>Pelusios</taxon>
    </lineage>
</organism>
<dbReference type="Proteomes" id="UP000694393">
    <property type="component" value="Unplaced"/>
</dbReference>
<protein>
    <recommendedName>
        <fullName evidence="6">Protein phosphatase 1 regulatory subunit 12B</fullName>
    </recommendedName>
</protein>
<dbReference type="PANTHER" id="PTHR24179:SF18">
    <property type="entry name" value="PROTEIN PHOSPHATASE 1 REGULATORY SUBUNIT 12B"/>
    <property type="match status" value="1"/>
</dbReference>
<feature type="repeat" description="ANK" evidence="3">
    <location>
        <begin position="84"/>
        <end position="116"/>
    </location>
</feature>
<dbReference type="FunFam" id="1.25.40.20:FF:000898">
    <property type="entry name" value="Protein phosphatase 1 regulatory subunit 12A"/>
    <property type="match status" value="1"/>
</dbReference>
<feature type="repeat" description="ANK" evidence="3">
    <location>
        <begin position="117"/>
        <end position="149"/>
    </location>
</feature>
<keyword evidence="1" id="KW-0677">Repeat</keyword>
<dbReference type="InterPro" id="IPR051226">
    <property type="entry name" value="PP1_Regulatory_Subunit"/>
</dbReference>
<dbReference type="GO" id="GO:0030018">
    <property type="term" value="C:Z disc"/>
    <property type="evidence" value="ECO:0007669"/>
    <property type="project" value="TreeGrafter"/>
</dbReference>
<evidence type="ECO:0000313" key="4">
    <source>
        <dbReference type="Ensembl" id="ENSPCEP00000017529.1"/>
    </source>
</evidence>
<evidence type="ECO:0008006" key="6">
    <source>
        <dbReference type="Google" id="ProtNLM"/>
    </source>
</evidence>
<dbReference type="InterPro" id="IPR036770">
    <property type="entry name" value="Ankyrin_rpt-contain_sf"/>
</dbReference>
<dbReference type="Gene3D" id="1.25.40.20">
    <property type="entry name" value="Ankyrin repeat-containing domain"/>
    <property type="match status" value="1"/>
</dbReference>
<dbReference type="Pfam" id="PF12796">
    <property type="entry name" value="Ank_2"/>
    <property type="match status" value="1"/>
</dbReference>
<reference evidence="4" key="1">
    <citation type="submission" date="2025-08" db="UniProtKB">
        <authorList>
            <consortium name="Ensembl"/>
        </authorList>
    </citation>
    <scope>IDENTIFICATION</scope>
</reference>
<reference evidence="4" key="2">
    <citation type="submission" date="2025-09" db="UniProtKB">
        <authorList>
            <consortium name="Ensembl"/>
        </authorList>
    </citation>
    <scope>IDENTIFICATION</scope>
</reference>
<dbReference type="GO" id="GO:0019208">
    <property type="term" value="F:phosphatase regulator activity"/>
    <property type="evidence" value="ECO:0007669"/>
    <property type="project" value="TreeGrafter"/>
</dbReference>
<sequence>MSEPGHLGVKRAESARLRRAEQLRRWKGSLTELEPVVPLRSRHRGPRVRFEEGAVFLAACSSGDTEEVRRLLARGARVNTANVDGLTALHQACIDENLDMVKFLVENGASVNQQDNEGWTPLHAVASCGYLNIAEYLLNHGATVAAVNSEGEVPSDLAEEAAMKDLLLEQVKKQGNFPKHVLHLMIY</sequence>
<dbReference type="PANTHER" id="PTHR24179">
    <property type="entry name" value="PROTEIN PHOSPHATASE 1 REGULATORY SUBUNIT 12"/>
    <property type="match status" value="1"/>
</dbReference>
<keyword evidence="5" id="KW-1185">Reference proteome</keyword>
<dbReference type="GO" id="GO:0031672">
    <property type="term" value="C:A band"/>
    <property type="evidence" value="ECO:0007669"/>
    <property type="project" value="TreeGrafter"/>
</dbReference>
<dbReference type="PROSITE" id="PS50297">
    <property type="entry name" value="ANK_REP_REGION"/>
    <property type="match status" value="2"/>
</dbReference>
<dbReference type="Ensembl" id="ENSPCET00000018137.1">
    <property type="protein sequence ID" value="ENSPCEP00000017529.1"/>
    <property type="gene ID" value="ENSPCEG00000013758.1"/>
</dbReference>
<proteinExistence type="predicted"/>
<evidence type="ECO:0000256" key="1">
    <source>
        <dbReference type="ARBA" id="ARBA00022737"/>
    </source>
</evidence>
<keyword evidence="2 3" id="KW-0040">ANK repeat</keyword>